<name>A0ABT4IF95_9EURY</name>
<evidence type="ECO:0000313" key="3">
    <source>
        <dbReference type="EMBL" id="MCZ0860398.1"/>
    </source>
</evidence>
<comment type="caution">
    <text evidence="3">The sequence shown here is derived from an EMBL/GenBank/DDBJ whole genome shotgun (WGS) entry which is preliminary data.</text>
</comment>
<accession>A0ABT4IF95</accession>
<keyword evidence="4" id="KW-1185">Reference proteome</keyword>
<reference evidence="3" key="1">
    <citation type="submission" date="2022-12" db="EMBL/GenBank/DDBJ databases">
        <title>Isolation and characterisation of novel Methanocorpusculum spp. from native Australian herbivores indicates the genus is ancestrally host-associated.</title>
        <authorList>
            <person name="Volmer J.G."/>
            <person name="Soo R.M."/>
            <person name="Evans P.N."/>
            <person name="Hoedt E.C."/>
            <person name="Astorga Alsina A.L."/>
            <person name="Woodcroft B.J."/>
            <person name="Tyson G.W."/>
            <person name="Hugenholtz P."/>
            <person name="Morrison M."/>
        </authorList>
    </citation>
    <scope>NUCLEOTIDE SEQUENCE</scope>
    <source>
        <strain evidence="3">MG</strain>
    </source>
</reference>
<organism evidence="3 4">
    <name type="scientific">Methanocorpusculum petauri</name>
    <dbReference type="NCBI Taxonomy" id="3002863"/>
    <lineage>
        <taxon>Archaea</taxon>
        <taxon>Methanobacteriati</taxon>
        <taxon>Methanobacteriota</taxon>
        <taxon>Stenosarchaea group</taxon>
        <taxon>Methanomicrobia</taxon>
        <taxon>Methanomicrobiales</taxon>
        <taxon>Methanocorpusculaceae</taxon>
        <taxon>Methanocorpusculum</taxon>
    </lineage>
</organism>
<dbReference type="Proteomes" id="UP001141422">
    <property type="component" value="Unassembled WGS sequence"/>
</dbReference>
<keyword evidence="2" id="KW-1133">Transmembrane helix</keyword>
<sequence>MTRKHVALLSLLLCCVLIAAPATAADTEFDADYTPAGPVVTGQELTVSQNIFVGERFRDSYTLEFDTDLTDPLWEIALVVQNRTTRTWELPYAHATISGFTISTAERETWLVTNLTGTPSQYDEGKEITLWQMKVKMANDATKETFISKPVKVTPAPVPTAGPLPSSTATTAPQTTATTLPATTLPTTPAPSLPTAVTTVPTTPPATPQSSFGGCISCLAAGLGILLLWRR</sequence>
<evidence type="ECO:0000256" key="1">
    <source>
        <dbReference type="SAM" id="MobiDB-lite"/>
    </source>
</evidence>
<evidence type="ECO:0000313" key="4">
    <source>
        <dbReference type="Proteomes" id="UP001141422"/>
    </source>
</evidence>
<dbReference type="EMBL" id="JAPTGB010000006">
    <property type="protein sequence ID" value="MCZ0860398.1"/>
    <property type="molecule type" value="Genomic_DNA"/>
</dbReference>
<proteinExistence type="predicted"/>
<gene>
    <name evidence="3" type="ORF">O0S10_04030</name>
</gene>
<protein>
    <submittedName>
        <fullName evidence="3">Uncharacterized protein</fullName>
    </submittedName>
</protein>
<evidence type="ECO:0000256" key="2">
    <source>
        <dbReference type="SAM" id="Phobius"/>
    </source>
</evidence>
<feature type="compositionally biased region" description="Low complexity" evidence="1">
    <location>
        <begin position="163"/>
        <end position="187"/>
    </location>
</feature>
<feature type="transmembrane region" description="Helical" evidence="2">
    <location>
        <begin position="211"/>
        <end position="229"/>
    </location>
</feature>
<keyword evidence="2" id="KW-0472">Membrane</keyword>
<dbReference type="RefSeq" id="WP_268924614.1">
    <property type="nucleotide sequence ID" value="NZ_JAPTGB010000006.1"/>
</dbReference>
<keyword evidence="2" id="KW-0812">Transmembrane</keyword>
<feature type="region of interest" description="Disordered" evidence="1">
    <location>
        <begin position="156"/>
        <end position="205"/>
    </location>
</feature>